<dbReference type="EMBL" id="PEOG01000078">
    <property type="protein sequence ID" value="PIM51144.1"/>
    <property type="molecule type" value="Genomic_DNA"/>
</dbReference>
<sequence length="198" mass="21073">MRPTMTAITLRPLAATDSIEALTALLHASYASLAAQGWNFTAVDQSVQTTRERVAAGQAFVAATASGELVGTVTVAPPKRPDGRYLGDPVPDCYTQPDTAILAQLAVHPSCRGQGVAEQLMDLAEDWALAQGYAHVALDTAVPAEALRRRYERRGYALIGDLQWAGKTYRSVLMRKALGQGQRPGQAPGQTDAAEARA</sequence>
<evidence type="ECO:0000259" key="4">
    <source>
        <dbReference type="PROSITE" id="PS51186"/>
    </source>
</evidence>
<dbReference type="PANTHER" id="PTHR43877:SF2">
    <property type="entry name" value="AMINOALKYLPHOSPHONATE N-ACETYLTRANSFERASE-RELATED"/>
    <property type="match status" value="1"/>
</dbReference>
<evidence type="ECO:0000313" key="5">
    <source>
        <dbReference type="EMBL" id="PIM51144.1"/>
    </source>
</evidence>
<keyword evidence="1 5" id="KW-0808">Transferase</keyword>
<dbReference type="InterPro" id="IPR000182">
    <property type="entry name" value="GNAT_dom"/>
</dbReference>
<evidence type="ECO:0000256" key="3">
    <source>
        <dbReference type="SAM" id="MobiDB-lite"/>
    </source>
</evidence>
<feature type="compositionally biased region" description="Low complexity" evidence="3">
    <location>
        <begin position="179"/>
        <end position="190"/>
    </location>
</feature>
<dbReference type="PROSITE" id="PS51186">
    <property type="entry name" value="GNAT"/>
    <property type="match status" value="1"/>
</dbReference>
<dbReference type="PANTHER" id="PTHR43877">
    <property type="entry name" value="AMINOALKYLPHOSPHONATE N-ACETYLTRANSFERASE-RELATED-RELATED"/>
    <property type="match status" value="1"/>
</dbReference>
<accession>A0A2G9C671</accession>
<keyword evidence="2" id="KW-0012">Acyltransferase</keyword>
<feature type="domain" description="N-acetyltransferase" evidence="4">
    <location>
        <begin position="8"/>
        <end position="179"/>
    </location>
</feature>
<comment type="caution">
    <text evidence="5">The sequence shown here is derived from an EMBL/GenBank/DDBJ whole genome shotgun (WGS) entry which is preliminary data.</text>
</comment>
<reference evidence="5 6" key="1">
    <citation type="submission" date="2017-11" db="EMBL/GenBank/DDBJ databases">
        <title>Draft genome sequence of Mitsuaria sp. HWN-4.</title>
        <authorList>
            <person name="Gundlapally S.R."/>
        </authorList>
    </citation>
    <scope>NUCLEOTIDE SEQUENCE [LARGE SCALE GENOMIC DNA]</scope>
    <source>
        <strain evidence="5 6">HWN-4</strain>
    </source>
</reference>
<dbReference type="InterPro" id="IPR016181">
    <property type="entry name" value="Acyl_CoA_acyltransferase"/>
</dbReference>
<proteinExistence type="predicted"/>
<dbReference type="Gene3D" id="3.40.630.30">
    <property type="match status" value="1"/>
</dbReference>
<dbReference type="CDD" id="cd04301">
    <property type="entry name" value="NAT_SF"/>
    <property type="match status" value="1"/>
</dbReference>
<keyword evidence="6" id="KW-1185">Reference proteome</keyword>
<protein>
    <submittedName>
        <fullName evidence="5">GNAT family N-acetyltransferase</fullName>
    </submittedName>
</protein>
<dbReference type="GO" id="GO:0016747">
    <property type="term" value="F:acyltransferase activity, transferring groups other than amino-acyl groups"/>
    <property type="evidence" value="ECO:0007669"/>
    <property type="project" value="InterPro"/>
</dbReference>
<dbReference type="Proteomes" id="UP000231501">
    <property type="component" value="Unassembled WGS sequence"/>
</dbReference>
<dbReference type="SUPFAM" id="SSF55729">
    <property type="entry name" value="Acyl-CoA N-acyltransferases (Nat)"/>
    <property type="match status" value="1"/>
</dbReference>
<evidence type="ECO:0000313" key="6">
    <source>
        <dbReference type="Proteomes" id="UP000231501"/>
    </source>
</evidence>
<dbReference type="InterPro" id="IPR050832">
    <property type="entry name" value="Bact_Acetyltransf"/>
</dbReference>
<name>A0A2G9C671_9BURK</name>
<dbReference type="AlphaFoldDB" id="A0A2G9C671"/>
<evidence type="ECO:0000256" key="2">
    <source>
        <dbReference type="ARBA" id="ARBA00023315"/>
    </source>
</evidence>
<dbReference type="Pfam" id="PF00583">
    <property type="entry name" value="Acetyltransf_1"/>
    <property type="match status" value="1"/>
</dbReference>
<gene>
    <name evidence="5" type="ORF">CS062_21385</name>
</gene>
<evidence type="ECO:0000256" key="1">
    <source>
        <dbReference type="ARBA" id="ARBA00022679"/>
    </source>
</evidence>
<organism evidence="5 6">
    <name type="scientific">Roseateles chitinivorans</name>
    <dbReference type="NCBI Taxonomy" id="2917965"/>
    <lineage>
        <taxon>Bacteria</taxon>
        <taxon>Pseudomonadati</taxon>
        <taxon>Pseudomonadota</taxon>
        <taxon>Betaproteobacteria</taxon>
        <taxon>Burkholderiales</taxon>
        <taxon>Sphaerotilaceae</taxon>
        <taxon>Roseateles</taxon>
    </lineage>
</organism>
<feature type="region of interest" description="Disordered" evidence="3">
    <location>
        <begin position="179"/>
        <end position="198"/>
    </location>
</feature>